<evidence type="ECO:0000256" key="1">
    <source>
        <dbReference type="SAM" id="MobiDB-lite"/>
    </source>
</evidence>
<dbReference type="AlphaFoldDB" id="A0A7G9YWM6"/>
<dbReference type="EMBL" id="MT631509">
    <property type="protein sequence ID" value="QNO52410.1"/>
    <property type="molecule type" value="Genomic_DNA"/>
</dbReference>
<organism evidence="2">
    <name type="scientific">Candidatus Methanophagaceae archaeon ANME-1 ERB6</name>
    <dbReference type="NCBI Taxonomy" id="2759912"/>
    <lineage>
        <taxon>Archaea</taxon>
        <taxon>Methanobacteriati</taxon>
        <taxon>Methanobacteriota</taxon>
        <taxon>Stenosarchaea group</taxon>
        <taxon>Methanomicrobia</taxon>
        <taxon>Candidatus Methanophagales</taxon>
        <taxon>Candidatus Methanophagaceae</taxon>
    </lineage>
</organism>
<gene>
    <name evidence="2" type="ORF">IAKEDICC_00032</name>
</gene>
<name>A0A7G9YWM6_9EURY</name>
<evidence type="ECO:0000313" key="2">
    <source>
        <dbReference type="EMBL" id="QNO52410.1"/>
    </source>
</evidence>
<accession>A0A7G9YWM6</accession>
<proteinExistence type="predicted"/>
<reference evidence="2" key="1">
    <citation type="submission" date="2020-06" db="EMBL/GenBank/DDBJ databases">
        <title>Unique genomic features of the anaerobic methanotrophic archaea.</title>
        <authorList>
            <person name="Chadwick G.L."/>
            <person name="Skennerton C.T."/>
            <person name="Laso-Perez R."/>
            <person name="Leu A.O."/>
            <person name="Speth D.R."/>
            <person name="Yu H."/>
            <person name="Morgan-Lang C."/>
            <person name="Hatzenpichler R."/>
            <person name="Goudeau D."/>
            <person name="Malmstrom R."/>
            <person name="Brazelton W.J."/>
            <person name="Woyke T."/>
            <person name="Hallam S.J."/>
            <person name="Tyson G.W."/>
            <person name="Wegener G."/>
            <person name="Boetius A."/>
            <person name="Orphan V."/>
        </authorList>
    </citation>
    <scope>NUCLEOTIDE SEQUENCE</scope>
</reference>
<feature type="region of interest" description="Disordered" evidence="1">
    <location>
        <begin position="1"/>
        <end position="25"/>
    </location>
</feature>
<sequence length="54" mass="6611">MPRVNMKTGRLIEREEFTGPNPEKQPQQYVERYLLKIRWNFDQTLKIEKCKSQN</sequence>
<protein>
    <submittedName>
        <fullName evidence="2">Uncharacterized protein</fullName>
    </submittedName>
</protein>